<gene>
    <name evidence="2" type="ORF">ACFO4N_03110</name>
</gene>
<evidence type="ECO:0000256" key="1">
    <source>
        <dbReference type="HAMAP-Rule" id="MF_01575"/>
    </source>
</evidence>
<dbReference type="PANTHER" id="PTHR38440">
    <property type="entry name" value="UPF0398 PROTEIN YPSA"/>
    <property type="match status" value="1"/>
</dbReference>
<dbReference type="InterPro" id="IPR010697">
    <property type="entry name" value="YspA"/>
</dbReference>
<dbReference type="NCBIfam" id="NF010181">
    <property type="entry name" value="PRK13660.1"/>
    <property type="match status" value="1"/>
</dbReference>
<name>A0ABV9GKK9_9BACL</name>
<dbReference type="Proteomes" id="UP001596022">
    <property type="component" value="Unassembled WGS sequence"/>
</dbReference>
<dbReference type="PANTHER" id="PTHR38440:SF1">
    <property type="entry name" value="UPF0398 PROTEIN SPR0331"/>
    <property type="match status" value="1"/>
</dbReference>
<evidence type="ECO:0000313" key="3">
    <source>
        <dbReference type="Proteomes" id="UP001596022"/>
    </source>
</evidence>
<dbReference type="PIRSF" id="PIRSF021290">
    <property type="entry name" value="DUF1273"/>
    <property type="match status" value="1"/>
</dbReference>
<comment type="similarity">
    <text evidence="1">Belongs to the UPF0398 family.</text>
</comment>
<dbReference type="Gene3D" id="3.40.50.450">
    <property type="match status" value="1"/>
</dbReference>
<dbReference type="RefSeq" id="WP_376845513.1">
    <property type="nucleotide sequence ID" value="NZ_JBHSFW010000001.1"/>
</dbReference>
<accession>A0ABV9GKK9</accession>
<protein>
    <recommendedName>
        <fullName evidence="1">UPF0398 protein ACFO4N_03110</fullName>
    </recommendedName>
</protein>
<proteinExistence type="inferred from homology"/>
<organism evidence="2 3">
    <name type="scientific">Camelliibacillus cellulosilyticus</name>
    <dbReference type="NCBI Taxonomy" id="2174486"/>
    <lineage>
        <taxon>Bacteria</taxon>
        <taxon>Bacillati</taxon>
        <taxon>Bacillota</taxon>
        <taxon>Bacilli</taxon>
        <taxon>Bacillales</taxon>
        <taxon>Sporolactobacillaceae</taxon>
        <taxon>Camelliibacillus</taxon>
    </lineage>
</organism>
<dbReference type="SUPFAM" id="SSF102405">
    <property type="entry name" value="MCP/YpsA-like"/>
    <property type="match status" value="1"/>
</dbReference>
<dbReference type="EMBL" id="JBHSFW010000001">
    <property type="protein sequence ID" value="MFC4617715.1"/>
    <property type="molecule type" value="Genomic_DNA"/>
</dbReference>
<reference evidence="3" key="1">
    <citation type="journal article" date="2019" name="Int. J. Syst. Evol. Microbiol.">
        <title>The Global Catalogue of Microorganisms (GCM) 10K type strain sequencing project: providing services to taxonomists for standard genome sequencing and annotation.</title>
        <authorList>
            <consortium name="The Broad Institute Genomics Platform"/>
            <consortium name="The Broad Institute Genome Sequencing Center for Infectious Disease"/>
            <person name="Wu L."/>
            <person name="Ma J."/>
        </authorList>
    </citation>
    <scope>NUCLEOTIDE SEQUENCE [LARGE SCALE GENOMIC DNA]</scope>
    <source>
        <strain evidence="3">CGMCC 1.16306</strain>
    </source>
</reference>
<dbReference type="Pfam" id="PF06908">
    <property type="entry name" value="YpsA"/>
    <property type="match status" value="1"/>
</dbReference>
<dbReference type="HAMAP" id="MF_01575">
    <property type="entry name" value="UPF0398"/>
    <property type="match status" value="1"/>
</dbReference>
<evidence type="ECO:0000313" key="2">
    <source>
        <dbReference type="EMBL" id="MFC4617715.1"/>
    </source>
</evidence>
<sequence length="189" mass="21786">METLAVTGYKPHECGIFTEKHPGVAIIKEALKRRMIGFIEEGVQWFITSGALGVEIWASETVIELKQDYPNIRLAILTPYLNQELRWKAPLQEKYHAVIAAADYVASITKRPYESPAQLRLKNDFIVRKTDALLMVYDDEQPGSPIYYLEAAKNKQKHNDYPIFYINQYDLEDVGFDLRDQIAPNEFES</sequence>
<keyword evidence="3" id="KW-1185">Reference proteome</keyword>
<comment type="caution">
    <text evidence="2">The sequence shown here is derived from an EMBL/GenBank/DDBJ whole genome shotgun (WGS) entry which is preliminary data.</text>
</comment>